<evidence type="ECO:0000256" key="2">
    <source>
        <dbReference type="ARBA" id="ARBA00022448"/>
    </source>
</evidence>
<keyword evidence="2 9" id="KW-0813">Transport</keyword>
<evidence type="ECO:0000256" key="6">
    <source>
        <dbReference type="ARBA" id="ARBA00022989"/>
    </source>
</evidence>
<dbReference type="GO" id="GO:0022857">
    <property type="term" value="F:transmembrane transporter activity"/>
    <property type="evidence" value="ECO:0007669"/>
    <property type="project" value="UniProtKB-UniRule"/>
</dbReference>
<organism evidence="11 12">
    <name type="scientific">Marinomonas rhizomae</name>
    <dbReference type="NCBI Taxonomy" id="491948"/>
    <lineage>
        <taxon>Bacteria</taxon>
        <taxon>Pseudomonadati</taxon>
        <taxon>Pseudomonadota</taxon>
        <taxon>Gammaproteobacteria</taxon>
        <taxon>Oceanospirillales</taxon>
        <taxon>Oceanospirillaceae</taxon>
        <taxon>Marinomonas</taxon>
    </lineage>
</organism>
<dbReference type="RefSeq" id="WP_113917509.1">
    <property type="nucleotide sequence ID" value="NZ_QNSE01000010.1"/>
</dbReference>
<accession>A0A366J5I7</accession>
<evidence type="ECO:0000256" key="7">
    <source>
        <dbReference type="ARBA" id="ARBA00023136"/>
    </source>
</evidence>
<sequence length="173" mass="18346">MLAIIRKLADGIISLSAALGALGLIFEVIIILADVIGRALGSPLYGSQDIVTMTMVILLFGAMALCDRQGGHIAVDLFERSYPVMLNHLIDIFSALLGAVIFVGIAYAVNESAKISTMLNLSTNLLLIPKAWFQNGLSIFALITAAGMTLRAIELALSGRDVRKVDTDKGDAA</sequence>
<dbReference type="InterPro" id="IPR007387">
    <property type="entry name" value="TRAP_DctQ"/>
</dbReference>
<dbReference type="OrthoDB" id="7854755at2"/>
<evidence type="ECO:0000313" key="12">
    <source>
        <dbReference type="Proteomes" id="UP000252792"/>
    </source>
</evidence>
<evidence type="ECO:0000256" key="5">
    <source>
        <dbReference type="ARBA" id="ARBA00022692"/>
    </source>
</evidence>
<dbReference type="Pfam" id="PF04290">
    <property type="entry name" value="DctQ"/>
    <property type="match status" value="1"/>
</dbReference>
<keyword evidence="4 9" id="KW-0997">Cell inner membrane</keyword>
<keyword evidence="7 9" id="KW-0472">Membrane</keyword>
<dbReference type="Proteomes" id="UP000252792">
    <property type="component" value="Unassembled WGS sequence"/>
</dbReference>
<evidence type="ECO:0000256" key="4">
    <source>
        <dbReference type="ARBA" id="ARBA00022519"/>
    </source>
</evidence>
<keyword evidence="12" id="KW-1185">Reference proteome</keyword>
<proteinExistence type="inferred from homology"/>
<evidence type="ECO:0000256" key="8">
    <source>
        <dbReference type="ARBA" id="ARBA00038436"/>
    </source>
</evidence>
<protein>
    <recommendedName>
        <fullName evidence="9">TRAP transporter small permease protein</fullName>
    </recommendedName>
</protein>
<evidence type="ECO:0000256" key="1">
    <source>
        <dbReference type="ARBA" id="ARBA00004429"/>
    </source>
</evidence>
<dbReference type="AlphaFoldDB" id="A0A366J5I7"/>
<reference evidence="11 12" key="1">
    <citation type="submission" date="2018-06" db="EMBL/GenBank/DDBJ databases">
        <title>Genomic Encyclopedia of Type Strains, Phase III (KMG-III): the genomes of soil and plant-associated and newly described type strains.</title>
        <authorList>
            <person name="Whitman W."/>
        </authorList>
    </citation>
    <scope>NUCLEOTIDE SEQUENCE [LARGE SCALE GENOMIC DNA]</scope>
    <source>
        <strain evidence="11 12">CECT 7377</strain>
    </source>
</reference>
<dbReference type="InterPro" id="IPR055348">
    <property type="entry name" value="DctQ"/>
</dbReference>
<evidence type="ECO:0000256" key="9">
    <source>
        <dbReference type="RuleBase" id="RU369079"/>
    </source>
</evidence>
<comment type="subcellular location">
    <subcellularLocation>
        <location evidence="1 9">Cell inner membrane</location>
        <topology evidence="1 9">Multi-pass membrane protein</topology>
    </subcellularLocation>
</comment>
<comment type="similarity">
    <text evidence="8 9">Belongs to the TRAP transporter small permease family.</text>
</comment>
<comment type="caution">
    <text evidence="11">The sequence shown here is derived from an EMBL/GenBank/DDBJ whole genome shotgun (WGS) entry which is preliminary data.</text>
</comment>
<keyword evidence="6 9" id="KW-1133">Transmembrane helix</keyword>
<dbReference type="GO" id="GO:0015740">
    <property type="term" value="P:C4-dicarboxylate transport"/>
    <property type="evidence" value="ECO:0007669"/>
    <property type="project" value="TreeGrafter"/>
</dbReference>
<feature type="transmembrane region" description="Helical" evidence="9">
    <location>
        <begin position="86"/>
        <end position="109"/>
    </location>
</feature>
<comment type="subunit">
    <text evidence="9">The complex comprises the extracytoplasmic solute receptor protein and the two transmembrane proteins.</text>
</comment>
<dbReference type="GO" id="GO:0005886">
    <property type="term" value="C:plasma membrane"/>
    <property type="evidence" value="ECO:0007669"/>
    <property type="project" value="UniProtKB-SubCell"/>
</dbReference>
<feature type="domain" description="Tripartite ATP-independent periplasmic transporters DctQ component" evidence="10">
    <location>
        <begin position="28"/>
        <end position="154"/>
    </location>
</feature>
<gene>
    <name evidence="11" type="ORF">DFP80_110180</name>
</gene>
<evidence type="ECO:0000256" key="3">
    <source>
        <dbReference type="ARBA" id="ARBA00022475"/>
    </source>
</evidence>
<feature type="transmembrane region" description="Helical" evidence="9">
    <location>
        <begin position="132"/>
        <end position="153"/>
    </location>
</feature>
<comment type="function">
    <text evidence="9">Part of the tripartite ATP-independent periplasmic (TRAP) transport system.</text>
</comment>
<feature type="transmembrane region" description="Helical" evidence="9">
    <location>
        <begin position="45"/>
        <end position="65"/>
    </location>
</feature>
<keyword evidence="3" id="KW-1003">Cell membrane</keyword>
<name>A0A366J5I7_9GAMM</name>
<evidence type="ECO:0000259" key="10">
    <source>
        <dbReference type="Pfam" id="PF04290"/>
    </source>
</evidence>
<dbReference type="PANTHER" id="PTHR35011">
    <property type="entry name" value="2,3-DIKETO-L-GULONATE TRAP TRANSPORTER SMALL PERMEASE PROTEIN YIAM"/>
    <property type="match status" value="1"/>
</dbReference>
<dbReference type="PANTHER" id="PTHR35011:SF2">
    <property type="entry name" value="2,3-DIKETO-L-GULONATE TRAP TRANSPORTER SMALL PERMEASE PROTEIN YIAM"/>
    <property type="match status" value="1"/>
</dbReference>
<feature type="transmembrane region" description="Helical" evidence="9">
    <location>
        <begin position="12"/>
        <end position="33"/>
    </location>
</feature>
<evidence type="ECO:0000313" key="11">
    <source>
        <dbReference type="EMBL" id="RBP81208.1"/>
    </source>
</evidence>
<dbReference type="EMBL" id="QNSE01000010">
    <property type="protein sequence ID" value="RBP81208.1"/>
    <property type="molecule type" value="Genomic_DNA"/>
</dbReference>
<keyword evidence="5 9" id="KW-0812">Transmembrane</keyword>